<proteinExistence type="predicted"/>
<feature type="domain" description="Teneurin-like YD-shell" evidence="5">
    <location>
        <begin position="987"/>
        <end position="1106"/>
    </location>
</feature>
<feature type="domain" description="Teneurin-like YD-shell" evidence="5">
    <location>
        <begin position="517"/>
        <end position="641"/>
    </location>
</feature>
<dbReference type="Pfam" id="PF03527">
    <property type="entry name" value="RHS"/>
    <property type="match status" value="1"/>
</dbReference>
<dbReference type="Pfam" id="PF25023">
    <property type="entry name" value="TEN_YD-shell"/>
    <property type="match status" value="3"/>
</dbReference>
<name>A0A5J6LBZ5_9GAMM</name>
<feature type="domain" description="RHS protein conserved region" evidence="3">
    <location>
        <begin position="1181"/>
        <end position="1214"/>
    </location>
</feature>
<dbReference type="EMBL" id="CP044222">
    <property type="protein sequence ID" value="QEW06053.1"/>
    <property type="molecule type" value="Genomic_DNA"/>
</dbReference>
<feature type="domain" description="DUF6531" evidence="4">
    <location>
        <begin position="118"/>
        <end position="169"/>
    </location>
</feature>
<evidence type="ECO:0000256" key="1">
    <source>
        <dbReference type="ARBA" id="ARBA00022737"/>
    </source>
</evidence>
<dbReference type="InterPro" id="IPR056823">
    <property type="entry name" value="TEN-like_YD-shell"/>
</dbReference>
<dbReference type="InterPro" id="IPR022385">
    <property type="entry name" value="Rhs_assc_core"/>
</dbReference>
<dbReference type="Pfam" id="PF20148">
    <property type="entry name" value="DUF6531"/>
    <property type="match status" value="1"/>
</dbReference>
<sequence>MGKPSARLGDNHSCPAVTGKTPHVGGPISSGSSDVFIGNQPAGRVGDSLVCNGPPDTLVSGSATVFINGRPAARMTDSTAHGGVIIGGLGSVLIGDGAAASSGEGEADQIAPCSPNCGNPVNPILGSKLLPATTDFALPAPAPFVFSRGYVSSNANIGILGQGWSVTGNNLRLTLEPIETPESNGTDATDALAEFDDFALEHSTEVTNQPVNQLILHDAHGRRIRFSELAPGAVVYSDSEQFWLARGGVQDLSDQQPTQSTNPHPSQHPAFNGLPESETLDENLYFVSTGQRVYLLKPCALDWQLAAEYTQQGYGTTYERDAAGLIQQVIDSAGRRYQFHYQVAANPEPDDPKVRLNAVDVDGEAACQLVQFDYNATGDLIAARDRTHRIVIEYQWTQHILTGYTQPGRRTMHYEWTEHTPQGKVLKQIEEDGLTRTYDYQDTFTRVTDNLGREERYAFTGSGPNLRWSAHHRADGSEIHYSYNKQGQRLSEIDPLGGVTSYQRDGYGQLIYVSLPDKQHYRYQRDANGRLTQTQAPDGATHQFQYDDQGNISAITDALQHTSQIEYDYPSLPDRPTRRIDPEGATHHYTWTDLGQLASVTDCSDQTTRYEYDAFGQLIRVTDPLEQVTRFEYNAVGQRTAVILPDRSQLHYTYNDEGLLSEARDANGVFQSLRYDVKGQVIAETDANGHTRRYRYDLAGRPIEITNANGATYAFEYDTLDRVVREVGFDGRERMYTYNLRGDLIQQQEVVNGETQSTTLHYDALGRLLTRELPATEMTPEQVEHFRYDAVGRLVQADNIYARVEWTYDPSGALLIEQQWHKNAHLALQRAEAEPPACDPFLPPIPVKEVVWEWHNQTEYNSQGLPTLTQQGEHPMGWLTYGSGHLLALRLGTLEFSIEPDALHREQKRQIQVRDQAAPLLTRERRYSPVGLLEAQRDIYLGGTHPLSDHSDPIQINQYHYDARYRLTGITQSTPASAPGHPLLTQLAQTFEYDPAGRLTASQLNQRGAVTSHHYALDTEGNRIGYGTSAQQAQWHNNRVTQHKDAELSYDAAGNLIKKRTHHDEQRYHYDALNRLSYVERQQPGFPNLRIYYVYDALSRRICKQVIPDRSPVHMTRFGWNGDQLVHEDDGEQRTTVFYEPGTFVPLFRVDELGVNALEAQGITLEQLIQENIDTSRYSAFITDHLGTPTKLIDEDGHLLWSAEPDDWAAIKDERTVPNLQQPIRFQGQWQDEETGLYYNRYRYYDSKQGRYITQDPIGLAGGLNSYAYVANPTGWVDPLGLDPELGNYSSVQKRDTGWWAQTKAFVKGAISYPKDVVRTAVTGGSVVCEGFSTACAQNVENSRRIGRALHDCNNDPEVAKQVDMANKLATQVVMNDPVIQSQIAGRATVATIVGTGGAIGMGLNVMAITGGALRASEAGGDFLDTSELVQGALGVDLE</sequence>
<dbReference type="InterPro" id="IPR008727">
    <property type="entry name" value="PAAR_motif"/>
</dbReference>
<dbReference type="CDD" id="cd14738">
    <property type="entry name" value="PAAR_2"/>
    <property type="match status" value="1"/>
</dbReference>
<dbReference type="InterPro" id="IPR006530">
    <property type="entry name" value="YD"/>
</dbReference>
<dbReference type="NCBIfam" id="TIGR03696">
    <property type="entry name" value="Rhs_assc_core"/>
    <property type="match status" value="1"/>
</dbReference>
<accession>A0A5J6LBZ5</accession>
<dbReference type="SUPFAM" id="SSF63829">
    <property type="entry name" value="Calcium-dependent phosphotriesterase"/>
    <property type="match status" value="1"/>
</dbReference>
<evidence type="ECO:0000313" key="6">
    <source>
        <dbReference type="EMBL" id="QEW06053.1"/>
    </source>
</evidence>
<dbReference type="NCBIfam" id="TIGR01643">
    <property type="entry name" value="YD_repeat_2x"/>
    <property type="match status" value="9"/>
</dbReference>
<feature type="region of interest" description="Disordered" evidence="2">
    <location>
        <begin position="1"/>
        <end position="32"/>
    </location>
</feature>
<dbReference type="Gene3D" id="2.180.10.10">
    <property type="entry name" value="RHS repeat-associated core"/>
    <property type="match status" value="3"/>
</dbReference>
<keyword evidence="7" id="KW-1185">Reference proteome</keyword>
<organism evidence="6 7">
    <name type="scientific">Nitrincola iocasae</name>
    <dbReference type="NCBI Taxonomy" id="2614693"/>
    <lineage>
        <taxon>Bacteria</taxon>
        <taxon>Pseudomonadati</taxon>
        <taxon>Pseudomonadota</taxon>
        <taxon>Gammaproteobacteria</taxon>
        <taxon>Oceanospirillales</taxon>
        <taxon>Oceanospirillaceae</taxon>
        <taxon>Nitrincola</taxon>
    </lineage>
</organism>
<protein>
    <recommendedName>
        <fullName evidence="8">Type IV secretion protein Rhs</fullName>
    </recommendedName>
</protein>
<dbReference type="PANTHER" id="PTHR32305:SF15">
    <property type="entry name" value="PROTEIN RHSA-RELATED"/>
    <property type="match status" value="1"/>
</dbReference>
<dbReference type="Pfam" id="PF05488">
    <property type="entry name" value="PAAR_motif"/>
    <property type="match status" value="1"/>
</dbReference>
<evidence type="ECO:0000259" key="4">
    <source>
        <dbReference type="Pfam" id="PF20148"/>
    </source>
</evidence>
<dbReference type="InterPro" id="IPR001826">
    <property type="entry name" value="RHS"/>
</dbReference>
<dbReference type="InterPro" id="IPR045351">
    <property type="entry name" value="DUF6531"/>
</dbReference>
<dbReference type="Gene3D" id="2.60.200.60">
    <property type="match status" value="2"/>
</dbReference>
<feature type="domain" description="Teneurin-like YD-shell" evidence="5">
    <location>
        <begin position="648"/>
        <end position="809"/>
    </location>
</feature>
<evidence type="ECO:0000259" key="5">
    <source>
        <dbReference type="Pfam" id="PF25023"/>
    </source>
</evidence>
<evidence type="ECO:0000259" key="3">
    <source>
        <dbReference type="Pfam" id="PF03527"/>
    </source>
</evidence>
<evidence type="ECO:0000313" key="7">
    <source>
        <dbReference type="Proteomes" id="UP000325606"/>
    </source>
</evidence>
<dbReference type="Gene3D" id="3.90.930.1">
    <property type="match status" value="1"/>
</dbReference>
<dbReference type="RefSeq" id="WP_151054085.1">
    <property type="nucleotide sequence ID" value="NZ_CP044222.1"/>
</dbReference>
<feature type="region of interest" description="Disordered" evidence="2">
    <location>
        <begin position="252"/>
        <end position="275"/>
    </location>
</feature>
<keyword evidence="1" id="KW-0677">Repeat</keyword>
<gene>
    <name evidence="6" type="ORF">F5I99_05830</name>
</gene>
<reference evidence="6 7" key="1">
    <citation type="submission" date="2019-09" db="EMBL/GenBank/DDBJ databases">
        <title>Nitrincola iocasae sp. nov., a bacterium isolated from the sediment collected at a cold seep field in South China Sea.</title>
        <authorList>
            <person name="Zhang H."/>
            <person name="Wang H."/>
            <person name="Li C."/>
        </authorList>
    </citation>
    <scope>NUCLEOTIDE SEQUENCE [LARGE SCALE GENOMIC DNA]</scope>
    <source>
        <strain evidence="6 7">KXZD1103</strain>
    </source>
</reference>
<dbReference type="InterPro" id="IPR050708">
    <property type="entry name" value="T6SS_VgrG/RHS"/>
</dbReference>
<feature type="compositionally biased region" description="Polar residues" evidence="2">
    <location>
        <begin position="252"/>
        <end position="265"/>
    </location>
</feature>
<dbReference type="KEGG" id="nik:F5I99_05830"/>
<dbReference type="Proteomes" id="UP000325606">
    <property type="component" value="Chromosome"/>
</dbReference>
<evidence type="ECO:0000256" key="2">
    <source>
        <dbReference type="SAM" id="MobiDB-lite"/>
    </source>
</evidence>
<evidence type="ECO:0008006" key="8">
    <source>
        <dbReference type="Google" id="ProtNLM"/>
    </source>
</evidence>
<dbReference type="PANTHER" id="PTHR32305">
    <property type="match status" value="1"/>
</dbReference>